<evidence type="ECO:0000256" key="10">
    <source>
        <dbReference type="ARBA" id="ARBA00032598"/>
    </source>
</evidence>
<keyword evidence="14" id="KW-1185">Reference proteome</keyword>
<keyword evidence="6" id="KW-0548">Nucleotidyltransferase</keyword>
<evidence type="ECO:0000259" key="12">
    <source>
        <dbReference type="Pfam" id="PF00483"/>
    </source>
</evidence>
<keyword evidence="5" id="KW-0808">Transferase</keyword>
<dbReference type="Proteomes" id="UP000515490">
    <property type="component" value="Chromosome"/>
</dbReference>
<comment type="cofactor">
    <cofactor evidence="1">
        <name>Mg(2+)</name>
        <dbReference type="ChEBI" id="CHEBI:18420"/>
    </cofactor>
</comment>
<feature type="domain" description="Nucleotidyl transferase" evidence="12">
    <location>
        <begin position="5"/>
        <end position="255"/>
    </location>
</feature>
<reference evidence="13 14" key="1">
    <citation type="submission" date="2020-06" db="EMBL/GenBank/DDBJ databases">
        <title>Metabacillus dokdonensis sp. nov., isolated from the rhizosphere of Elymus tsukushiensis, a plant native to the Dokdo Islands, Republic of Korea.</title>
        <authorList>
            <person name="Lee S.Y."/>
            <person name="Hwang Y.J."/>
            <person name="Son J.S."/>
            <person name="Ghim S.Y."/>
        </authorList>
    </citation>
    <scope>NUCLEOTIDE SEQUENCE [LARGE SCALE GENOMIC DNA]</scope>
    <source>
        <strain evidence="13 14">KUDC1714</strain>
    </source>
</reference>
<evidence type="ECO:0000256" key="11">
    <source>
        <dbReference type="ARBA" id="ARBA00049336"/>
    </source>
</evidence>
<dbReference type="InterPro" id="IPR005907">
    <property type="entry name" value="G1P_thy_trans_s"/>
</dbReference>
<keyword evidence="8" id="KW-0460">Magnesium</keyword>
<evidence type="ECO:0000256" key="7">
    <source>
        <dbReference type="ARBA" id="ARBA00022723"/>
    </source>
</evidence>
<comment type="similarity">
    <text evidence="2">Belongs to the glucose-1-phosphate thymidylyltransferase family.</text>
</comment>
<accession>A0ABX6S4I2</accession>
<proteinExistence type="inferred from homology"/>
<dbReference type="EMBL" id="CP055263">
    <property type="protein sequence ID" value="QNF28487.1"/>
    <property type="molecule type" value="Genomic_DNA"/>
</dbReference>
<evidence type="ECO:0000256" key="9">
    <source>
        <dbReference type="ARBA" id="ARBA00032492"/>
    </source>
</evidence>
<dbReference type="Pfam" id="PF00483">
    <property type="entry name" value="NTP_transferase"/>
    <property type="match status" value="1"/>
</dbReference>
<dbReference type="InterPro" id="IPR029044">
    <property type="entry name" value="Nucleotide-diphossugar_trans"/>
</dbReference>
<evidence type="ECO:0000256" key="3">
    <source>
        <dbReference type="ARBA" id="ARBA00012461"/>
    </source>
</evidence>
<evidence type="ECO:0000256" key="2">
    <source>
        <dbReference type="ARBA" id="ARBA00010480"/>
    </source>
</evidence>
<evidence type="ECO:0000313" key="13">
    <source>
        <dbReference type="EMBL" id="QNF28487.1"/>
    </source>
</evidence>
<dbReference type="PANTHER" id="PTHR43532:SF1">
    <property type="entry name" value="GLUCOSE-1-PHOSPHATE THYMIDYLYLTRANSFERASE 1"/>
    <property type="match status" value="1"/>
</dbReference>
<organism evidence="13 14">
    <name type="scientific">Metabacillus elymi</name>
    <dbReference type="NCBI Taxonomy" id="2745198"/>
    <lineage>
        <taxon>Bacteria</taxon>
        <taxon>Bacillati</taxon>
        <taxon>Bacillota</taxon>
        <taxon>Bacilli</taxon>
        <taxon>Bacillales</taxon>
        <taxon>Bacillaceae</taxon>
        <taxon>Metabacillus</taxon>
    </lineage>
</organism>
<comment type="catalytic activity">
    <reaction evidence="11">
        <text>dTTP + alpha-D-glucose 1-phosphate + H(+) = dTDP-alpha-D-glucose + diphosphate</text>
        <dbReference type="Rhea" id="RHEA:15225"/>
        <dbReference type="ChEBI" id="CHEBI:15378"/>
        <dbReference type="ChEBI" id="CHEBI:33019"/>
        <dbReference type="ChEBI" id="CHEBI:37568"/>
        <dbReference type="ChEBI" id="CHEBI:57477"/>
        <dbReference type="ChEBI" id="CHEBI:58601"/>
        <dbReference type="EC" id="2.7.7.24"/>
    </reaction>
</comment>
<sequence>MKMYGILPAAGLGTRLAPLAFSKEMFPVGYQMYKGELRPCPVSQYLVEAMKKAEIYNVFFIINSSKTDILSYYLNGYRFEMNFSYLIQMEPKGMVDAILQVTPWLPKEEEYLVTFGMPDTFFKPDTLLKLLVKKIKQSEDMDIVLGVFPTKAWHKLGMTTLKEDKDGNVQVVEIIDKPKAKPDTDYAWGAAVWKSRFQDFLTQYTKNYSKKEELVLGDVFREAIKNGFRIGAVKGEYYLDTGTIEDLSRAITKMNDQGGFLSGN</sequence>
<dbReference type="PANTHER" id="PTHR43532">
    <property type="entry name" value="GLUCOSE-1-PHOSPHATE THYMIDYLYLTRANSFERASE"/>
    <property type="match status" value="1"/>
</dbReference>
<protein>
    <recommendedName>
        <fullName evidence="4">Glucose-1-phosphate thymidylyltransferase</fullName>
        <ecNumber evidence="3">2.7.7.24</ecNumber>
    </recommendedName>
    <alternativeName>
        <fullName evidence="10">dTDP-glucose pyrophosphorylase</fullName>
    </alternativeName>
    <alternativeName>
        <fullName evidence="9">dTDP-glucose synthase</fullName>
    </alternativeName>
</protein>
<evidence type="ECO:0000256" key="4">
    <source>
        <dbReference type="ARBA" id="ARBA00017654"/>
    </source>
</evidence>
<dbReference type="InterPro" id="IPR005835">
    <property type="entry name" value="NTP_transferase_dom"/>
</dbReference>
<dbReference type="RefSeq" id="WP_185652934.1">
    <property type="nucleotide sequence ID" value="NZ_CP055263.1"/>
</dbReference>
<keyword evidence="7" id="KW-0479">Metal-binding</keyword>
<dbReference type="SUPFAM" id="SSF53448">
    <property type="entry name" value="Nucleotide-diphospho-sugar transferases"/>
    <property type="match status" value="1"/>
</dbReference>
<name>A0ABX6S4I2_9BACI</name>
<dbReference type="EC" id="2.7.7.24" evidence="3"/>
<evidence type="ECO:0000256" key="8">
    <source>
        <dbReference type="ARBA" id="ARBA00022842"/>
    </source>
</evidence>
<evidence type="ECO:0000256" key="1">
    <source>
        <dbReference type="ARBA" id="ARBA00001946"/>
    </source>
</evidence>
<evidence type="ECO:0000256" key="6">
    <source>
        <dbReference type="ARBA" id="ARBA00022695"/>
    </source>
</evidence>
<evidence type="ECO:0000313" key="14">
    <source>
        <dbReference type="Proteomes" id="UP000515490"/>
    </source>
</evidence>
<gene>
    <name evidence="13" type="ORF">HUW50_13975</name>
</gene>
<evidence type="ECO:0000256" key="5">
    <source>
        <dbReference type="ARBA" id="ARBA00022679"/>
    </source>
</evidence>
<dbReference type="Gene3D" id="3.90.550.10">
    <property type="entry name" value="Spore Coat Polysaccharide Biosynthesis Protein SpsA, Chain A"/>
    <property type="match status" value="1"/>
</dbReference>